<comment type="caution">
    <text evidence="1">The sequence shown here is derived from an EMBL/GenBank/DDBJ whole genome shotgun (WGS) entry which is preliminary data.</text>
</comment>
<dbReference type="EMBL" id="MIHC01000007">
    <property type="protein sequence ID" value="ODR08679.1"/>
    <property type="molecule type" value="Genomic_DNA"/>
</dbReference>
<organism evidence="1 2">
    <name type="scientific">Mycobacterium sherrisii</name>
    <dbReference type="NCBI Taxonomy" id="243061"/>
    <lineage>
        <taxon>Bacteria</taxon>
        <taxon>Bacillati</taxon>
        <taxon>Actinomycetota</taxon>
        <taxon>Actinomycetes</taxon>
        <taxon>Mycobacteriales</taxon>
        <taxon>Mycobacteriaceae</taxon>
        <taxon>Mycobacterium</taxon>
        <taxon>Mycobacterium simiae complex</taxon>
    </lineage>
</organism>
<sequence>MSSGVATAARLKTKRHRGWVRWAVLTIDSNNSVLLATRRTPAPMSTASYRLACRHRRALSAPASPKSIRQLSTS</sequence>
<name>A0A1E3T2W2_9MYCO</name>
<proteinExistence type="predicted"/>
<reference evidence="2" key="1">
    <citation type="submission" date="2016-09" db="EMBL/GenBank/DDBJ databases">
        <authorList>
            <person name="Greninger A.L."/>
            <person name="Jerome K.R."/>
            <person name="Mcnair B."/>
            <person name="Wallis C."/>
            <person name="Fang F."/>
        </authorList>
    </citation>
    <scope>NUCLEOTIDE SEQUENCE [LARGE SCALE GENOMIC DNA]</scope>
    <source>
        <strain evidence="2">BC1_M4</strain>
    </source>
</reference>
<accession>A0A1E3T2W2</accession>
<evidence type="ECO:0000313" key="2">
    <source>
        <dbReference type="Proteomes" id="UP000094224"/>
    </source>
</evidence>
<gene>
    <name evidence="1" type="ORF">BHQ21_05710</name>
</gene>
<protein>
    <submittedName>
        <fullName evidence="1">Uncharacterized protein</fullName>
    </submittedName>
</protein>
<keyword evidence="2" id="KW-1185">Reference proteome</keyword>
<dbReference type="AlphaFoldDB" id="A0A1E3T2W2"/>
<evidence type="ECO:0000313" key="1">
    <source>
        <dbReference type="EMBL" id="ODR08679.1"/>
    </source>
</evidence>
<dbReference type="Proteomes" id="UP000094224">
    <property type="component" value="Unassembled WGS sequence"/>
</dbReference>